<feature type="domain" description="EAL" evidence="1">
    <location>
        <begin position="336"/>
        <end position="591"/>
    </location>
</feature>
<dbReference type="InterPro" id="IPR035919">
    <property type="entry name" value="EAL_sf"/>
</dbReference>
<dbReference type="NCBIfam" id="TIGR00254">
    <property type="entry name" value="GGDEF"/>
    <property type="match status" value="1"/>
</dbReference>
<dbReference type="InterPro" id="IPR001633">
    <property type="entry name" value="EAL_dom"/>
</dbReference>
<dbReference type="Gene3D" id="3.30.450.40">
    <property type="match status" value="1"/>
</dbReference>
<sequence>MILELQNAILEMIARGEPLEQTIDLLCREVEVIAPDIVCSVLSVREGLLHPLAGPSLPPHFSAAVDNHPIGPAVGSCGTAAFLGQPVVVDDIATDPRWTEFKFLARPLGLVACWSSPIMVGERVAATFAFYFRENRGPNETEKQIVEACVHLCAIAIERNERVMEREKLTYTDALTGLPNRARFNKVLAGLDNAISPWGILLVDIDNLKLANDTFGHAAGDGLIQTVATRASALGGPDSTFRLGGDEFAIIVYRDNASNDLERMATGILSSLSEACSCAGHVVFPKATIGGALANAGEAPDTVLQNADLALYHAKERSRGQYVQFADGLGTAITRRFRAIRDVGLALAQARIHAYYQPIVRLDTRQVVGFEALARMRTPAGDIVSAAHFHEATKDAQVAAQLTQCMLEQVARDMRVWLDEGLALQHVGVNLSAADLAGGNLNERICTVFADAGVPLKHVIVEVTESVYFGQGGFDIGDEIRQLRSSGLRVALDDFGTGFASLTHLLTVPVDIIKIDKSFTDRLRPRDPAAFIVEGVIDIARKLGIRVVAEGIEENAQAAQLLDLGCALGQGYLFSKAVDRDAAAVLLRHSAQMRVEMGTHRRA</sequence>
<dbReference type="PANTHER" id="PTHR33121:SF70">
    <property type="entry name" value="SIGNALING PROTEIN YKOW"/>
    <property type="match status" value="1"/>
</dbReference>
<dbReference type="SUPFAM" id="SSF141868">
    <property type="entry name" value="EAL domain-like"/>
    <property type="match status" value="1"/>
</dbReference>
<keyword evidence="4" id="KW-1185">Reference proteome</keyword>
<dbReference type="SMART" id="SM00052">
    <property type="entry name" value="EAL"/>
    <property type="match status" value="1"/>
</dbReference>
<dbReference type="Pfam" id="PF13185">
    <property type="entry name" value="GAF_2"/>
    <property type="match status" value="1"/>
</dbReference>
<proteinExistence type="predicted"/>
<dbReference type="Proteomes" id="UP001241472">
    <property type="component" value="Unassembled WGS sequence"/>
</dbReference>
<dbReference type="SUPFAM" id="SSF55073">
    <property type="entry name" value="Nucleotide cyclase"/>
    <property type="match status" value="1"/>
</dbReference>
<dbReference type="EMBL" id="JAUSRF010000012">
    <property type="protein sequence ID" value="MDP9838866.1"/>
    <property type="molecule type" value="Genomic_DNA"/>
</dbReference>
<dbReference type="InterPro" id="IPR029016">
    <property type="entry name" value="GAF-like_dom_sf"/>
</dbReference>
<dbReference type="Pfam" id="PF00563">
    <property type="entry name" value="EAL"/>
    <property type="match status" value="1"/>
</dbReference>
<dbReference type="CDD" id="cd01948">
    <property type="entry name" value="EAL"/>
    <property type="match status" value="1"/>
</dbReference>
<reference evidence="3 4" key="1">
    <citation type="submission" date="2023-07" db="EMBL/GenBank/DDBJ databases">
        <title>Sorghum-associated microbial communities from plants grown in Nebraska, USA.</title>
        <authorList>
            <person name="Schachtman D."/>
        </authorList>
    </citation>
    <scope>NUCLEOTIDE SEQUENCE [LARGE SCALE GENOMIC DNA]</scope>
    <source>
        <strain evidence="3 4">DS1307</strain>
    </source>
</reference>
<dbReference type="InterPro" id="IPR000160">
    <property type="entry name" value="GGDEF_dom"/>
</dbReference>
<comment type="caution">
    <text evidence="3">The sequence shown here is derived from an EMBL/GenBank/DDBJ whole genome shotgun (WGS) entry which is preliminary data.</text>
</comment>
<dbReference type="Gene3D" id="3.20.20.450">
    <property type="entry name" value="EAL domain"/>
    <property type="match status" value="1"/>
</dbReference>
<dbReference type="SUPFAM" id="SSF55781">
    <property type="entry name" value="GAF domain-like"/>
    <property type="match status" value="1"/>
</dbReference>
<dbReference type="InterPro" id="IPR043128">
    <property type="entry name" value="Rev_trsase/Diguanyl_cyclase"/>
</dbReference>
<dbReference type="InterPro" id="IPR050706">
    <property type="entry name" value="Cyclic-di-GMP_PDE-like"/>
</dbReference>
<gene>
    <name evidence="3" type="ORF">J2T09_003638</name>
</gene>
<evidence type="ECO:0000259" key="2">
    <source>
        <dbReference type="PROSITE" id="PS50887"/>
    </source>
</evidence>
<organism evidence="3 4">
    <name type="scientific">Neorhizobium huautlense</name>
    <dbReference type="NCBI Taxonomy" id="67774"/>
    <lineage>
        <taxon>Bacteria</taxon>
        <taxon>Pseudomonadati</taxon>
        <taxon>Pseudomonadota</taxon>
        <taxon>Alphaproteobacteria</taxon>
        <taxon>Hyphomicrobiales</taxon>
        <taxon>Rhizobiaceae</taxon>
        <taxon>Rhizobium/Agrobacterium group</taxon>
        <taxon>Neorhizobium</taxon>
    </lineage>
</organism>
<dbReference type="PROSITE" id="PS50883">
    <property type="entry name" value="EAL"/>
    <property type="match status" value="1"/>
</dbReference>
<dbReference type="InterPro" id="IPR029787">
    <property type="entry name" value="Nucleotide_cyclase"/>
</dbReference>
<dbReference type="PROSITE" id="PS50887">
    <property type="entry name" value="GGDEF"/>
    <property type="match status" value="1"/>
</dbReference>
<protein>
    <submittedName>
        <fullName evidence="3">Diguanylate cyclase (GGDEF)-like protein</fullName>
    </submittedName>
</protein>
<dbReference type="SMART" id="SM00267">
    <property type="entry name" value="GGDEF"/>
    <property type="match status" value="1"/>
</dbReference>
<dbReference type="InterPro" id="IPR003018">
    <property type="entry name" value="GAF"/>
</dbReference>
<dbReference type="SMART" id="SM00065">
    <property type="entry name" value="GAF"/>
    <property type="match status" value="1"/>
</dbReference>
<evidence type="ECO:0000313" key="4">
    <source>
        <dbReference type="Proteomes" id="UP001241472"/>
    </source>
</evidence>
<dbReference type="CDD" id="cd01949">
    <property type="entry name" value="GGDEF"/>
    <property type="match status" value="1"/>
</dbReference>
<evidence type="ECO:0000259" key="1">
    <source>
        <dbReference type="PROSITE" id="PS50883"/>
    </source>
</evidence>
<name>A0ABT9PXL6_9HYPH</name>
<dbReference type="PANTHER" id="PTHR33121">
    <property type="entry name" value="CYCLIC DI-GMP PHOSPHODIESTERASE PDEF"/>
    <property type="match status" value="1"/>
</dbReference>
<feature type="domain" description="GGDEF" evidence="2">
    <location>
        <begin position="196"/>
        <end position="327"/>
    </location>
</feature>
<dbReference type="RefSeq" id="WP_306837154.1">
    <property type="nucleotide sequence ID" value="NZ_JAUSRF010000012.1"/>
</dbReference>
<evidence type="ECO:0000313" key="3">
    <source>
        <dbReference type="EMBL" id="MDP9838866.1"/>
    </source>
</evidence>
<dbReference type="Pfam" id="PF00990">
    <property type="entry name" value="GGDEF"/>
    <property type="match status" value="1"/>
</dbReference>
<accession>A0ABT9PXL6</accession>
<dbReference type="Gene3D" id="3.30.70.270">
    <property type="match status" value="1"/>
</dbReference>